<evidence type="ECO:0000313" key="11">
    <source>
        <dbReference type="Proteomes" id="UP001519290"/>
    </source>
</evidence>
<keyword evidence="7" id="KW-0648">Protein biosynthesis</keyword>
<dbReference type="EC" id="6.1.1.17" evidence="10"/>
<keyword evidence="1 7" id="KW-0436">Ligase</keyword>
<evidence type="ECO:0000256" key="5">
    <source>
        <dbReference type="ARBA" id="ARBA00022840"/>
    </source>
</evidence>
<proteinExistence type="inferred from homology"/>
<dbReference type="PANTHER" id="PTHR43311:SF1">
    <property type="entry name" value="GLUTAMYL-Q TRNA(ASP) SYNTHETASE"/>
    <property type="match status" value="1"/>
</dbReference>
<dbReference type="InterPro" id="IPR001412">
    <property type="entry name" value="aa-tRNA-synth_I_CS"/>
</dbReference>
<keyword evidence="11" id="KW-1185">Reference proteome</keyword>
<dbReference type="Proteomes" id="UP001519290">
    <property type="component" value="Unassembled WGS sequence"/>
</dbReference>
<dbReference type="InterPro" id="IPR020058">
    <property type="entry name" value="Glu/Gln-tRNA-synth_Ib_cat-dom"/>
</dbReference>
<evidence type="ECO:0000313" key="10">
    <source>
        <dbReference type="EMBL" id="MBP2381031.1"/>
    </source>
</evidence>
<evidence type="ECO:0000256" key="2">
    <source>
        <dbReference type="ARBA" id="ARBA00022723"/>
    </source>
</evidence>
<evidence type="ECO:0000256" key="8">
    <source>
        <dbReference type="SAM" id="MobiDB-lite"/>
    </source>
</evidence>
<evidence type="ECO:0000256" key="4">
    <source>
        <dbReference type="ARBA" id="ARBA00022833"/>
    </source>
</evidence>
<keyword evidence="2" id="KW-0479">Metal-binding</keyword>
<keyword evidence="3 7" id="KW-0547">Nucleotide-binding</keyword>
<dbReference type="PROSITE" id="PS00178">
    <property type="entry name" value="AA_TRNA_LIGASE_I"/>
    <property type="match status" value="1"/>
</dbReference>
<dbReference type="NCBIfam" id="NF004315">
    <property type="entry name" value="PRK05710.1-4"/>
    <property type="match status" value="1"/>
</dbReference>
<dbReference type="EMBL" id="JAGIOD010000001">
    <property type="protein sequence ID" value="MBP2381031.1"/>
    <property type="molecule type" value="Genomic_DNA"/>
</dbReference>
<dbReference type="Gene3D" id="3.40.50.620">
    <property type="entry name" value="HUPs"/>
    <property type="match status" value="1"/>
</dbReference>
<feature type="compositionally biased region" description="Pro residues" evidence="8">
    <location>
        <begin position="1"/>
        <end position="10"/>
    </location>
</feature>
<dbReference type="InterPro" id="IPR014729">
    <property type="entry name" value="Rossmann-like_a/b/a_fold"/>
</dbReference>
<name>A0ABS4WY05_9MICO</name>
<comment type="caution">
    <text evidence="10">The sequence shown here is derived from an EMBL/GenBank/DDBJ whole genome shotgun (WGS) entry which is preliminary data.</text>
</comment>
<comment type="similarity">
    <text evidence="7">Belongs to the class-I aminoacyl-tRNA synthetase family.</text>
</comment>
<dbReference type="PANTHER" id="PTHR43311">
    <property type="entry name" value="GLUTAMATE--TRNA LIGASE"/>
    <property type="match status" value="1"/>
</dbReference>
<evidence type="ECO:0000259" key="9">
    <source>
        <dbReference type="Pfam" id="PF00749"/>
    </source>
</evidence>
<dbReference type="SUPFAM" id="SSF52374">
    <property type="entry name" value="Nucleotidylyl transferase"/>
    <property type="match status" value="1"/>
</dbReference>
<protein>
    <submittedName>
        <fullName evidence="10">Glutamyl-tRNA synthetase</fullName>
        <ecNumber evidence="10">6.1.1.17</ecNumber>
    </submittedName>
</protein>
<keyword evidence="4" id="KW-0862">Zinc</keyword>
<organism evidence="10 11">
    <name type="scientific">Brachybacterium sacelli</name>
    <dbReference type="NCBI Taxonomy" id="173364"/>
    <lineage>
        <taxon>Bacteria</taxon>
        <taxon>Bacillati</taxon>
        <taxon>Actinomycetota</taxon>
        <taxon>Actinomycetes</taxon>
        <taxon>Micrococcales</taxon>
        <taxon>Dermabacteraceae</taxon>
        <taxon>Brachybacterium</taxon>
    </lineage>
</organism>
<dbReference type="GO" id="GO:0004818">
    <property type="term" value="F:glutamate-tRNA ligase activity"/>
    <property type="evidence" value="ECO:0007669"/>
    <property type="project" value="UniProtKB-EC"/>
</dbReference>
<accession>A0ABS4WY05</accession>
<gene>
    <name evidence="10" type="ORF">JOF43_000988</name>
</gene>
<dbReference type="RefSeq" id="WP_209899908.1">
    <property type="nucleotide sequence ID" value="NZ_BAAAJW010000004.1"/>
</dbReference>
<evidence type="ECO:0000256" key="7">
    <source>
        <dbReference type="RuleBase" id="RU363037"/>
    </source>
</evidence>
<dbReference type="InterPro" id="IPR049940">
    <property type="entry name" value="GluQ/Sye"/>
</dbReference>
<sequence>MSAPTVPPQHPRGAGRYAPSPSGDLHLGNLRTAILAWALARRSDRAFHLRLEDLDRVQEGSAQRQLEDLVAIGLDWDGDVVRQSARGASHAEAIDHLVDRGLVYECYCTRREILEAPSAPHAPPGAYPGTCRDLTEPERAAGRQRMHELRREPALRLRAGTTTWRVHDLWAGEVTGTVDDLVLRRGDGVVAYNLAVVVDDAAAGVDQVTRADDLLSSAPRQAHLAHLLGLPEPGYAHVPLAVNAAGARLAKRDGAVTLRDRLERGESAADVVGHIGDSLGLPGCRRAADVLERWEPGSLSSQPWLVRLAD</sequence>
<dbReference type="InterPro" id="IPR000924">
    <property type="entry name" value="Glu/Gln-tRNA-synth"/>
</dbReference>
<reference evidence="10 11" key="1">
    <citation type="submission" date="2021-03" db="EMBL/GenBank/DDBJ databases">
        <title>Sequencing the genomes of 1000 actinobacteria strains.</title>
        <authorList>
            <person name="Klenk H.-P."/>
        </authorList>
    </citation>
    <scope>NUCLEOTIDE SEQUENCE [LARGE SCALE GENOMIC DNA]</scope>
    <source>
        <strain evidence="10 11">DSM 14566</strain>
    </source>
</reference>
<evidence type="ECO:0000256" key="6">
    <source>
        <dbReference type="ARBA" id="ARBA00023146"/>
    </source>
</evidence>
<dbReference type="PRINTS" id="PR00987">
    <property type="entry name" value="TRNASYNTHGLU"/>
</dbReference>
<feature type="region of interest" description="Disordered" evidence="8">
    <location>
        <begin position="1"/>
        <end position="22"/>
    </location>
</feature>
<keyword evidence="6 7" id="KW-0030">Aminoacyl-tRNA synthetase</keyword>
<keyword evidence="5 7" id="KW-0067">ATP-binding</keyword>
<evidence type="ECO:0000256" key="3">
    <source>
        <dbReference type="ARBA" id="ARBA00022741"/>
    </source>
</evidence>
<dbReference type="Pfam" id="PF00749">
    <property type="entry name" value="tRNA-synt_1c"/>
    <property type="match status" value="1"/>
</dbReference>
<evidence type="ECO:0000256" key="1">
    <source>
        <dbReference type="ARBA" id="ARBA00022598"/>
    </source>
</evidence>
<feature type="domain" description="Glutamyl/glutaminyl-tRNA synthetase class Ib catalytic" evidence="9">
    <location>
        <begin position="16"/>
        <end position="259"/>
    </location>
</feature>